<dbReference type="STRING" id="525640.SAMN04487971_10297"/>
<dbReference type="Gene3D" id="1.10.4160.10">
    <property type="entry name" value="Hydantoin permease"/>
    <property type="match status" value="1"/>
</dbReference>
<evidence type="ECO:0000256" key="4">
    <source>
        <dbReference type="ARBA" id="ARBA00022989"/>
    </source>
</evidence>
<keyword evidence="3 6" id="KW-0812">Transmembrane</keyword>
<feature type="transmembrane region" description="Helical" evidence="6">
    <location>
        <begin position="179"/>
        <end position="198"/>
    </location>
</feature>
<dbReference type="InterPro" id="IPR001248">
    <property type="entry name" value="Pur-cyt_permease"/>
</dbReference>
<feature type="transmembrane region" description="Helical" evidence="6">
    <location>
        <begin position="351"/>
        <end position="369"/>
    </location>
</feature>
<dbReference type="RefSeq" id="WP_090752316.1">
    <property type="nucleotide sequence ID" value="NZ_FNGE01000002.1"/>
</dbReference>
<dbReference type="InterPro" id="IPR045225">
    <property type="entry name" value="Uracil/uridine/allantoin_perm"/>
</dbReference>
<comment type="similarity">
    <text evidence="2">Belongs to the purine-cytosine permease (2.A.39) family.</text>
</comment>
<keyword evidence="4 6" id="KW-1133">Transmembrane helix</keyword>
<dbReference type="Pfam" id="PF02133">
    <property type="entry name" value="Transp_cyt_pur"/>
    <property type="match status" value="1"/>
</dbReference>
<feature type="transmembrane region" description="Helical" evidence="6">
    <location>
        <begin position="68"/>
        <end position="91"/>
    </location>
</feature>
<evidence type="ECO:0000313" key="7">
    <source>
        <dbReference type="EMBL" id="SDK64199.1"/>
    </source>
</evidence>
<keyword evidence="5 6" id="KW-0472">Membrane</keyword>
<dbReference type="PANTHER" id="PTHR30618:SF6">
    <property type="entry name" value="NCS1 FAMILY NUCLEOBASE:CATION SYMPORTER-1"/>
    <property type="match status" value="1"/>
</dbReference>
<feature type="transmembrane region" description="Helical" evidence="6">
    <location>
        <begin position="269"/>
        <end position="291"/>
    </location>
</feature>
<feature type="transmembrane region" description="Helical" evidence="6">
    <location>
        <begin position="230"/>
        <end position="249"/>
    </location>
</feature>
<dbReference type="CDD" id="cd11555">
    <property type="entry name" value="SLC-NCS1sbd_u1"/>
    <property type="match status" value="1"/>
</dbReference>
<evidence type="ECO:0000256" key="2">
    <source>
        <dbReference type="ARBA" id="ARBA00008974"/>
    </source>
</evidence>
<dbReference type="EMBL" id="FNGE01000002">
    <property type="protein sequence ID" value="SDK64199.1"/>
    <property type="molecule type" value="Genomic_DNA"/>
</dbReference>
<protein>
    <submittedName>
        <fullName evidence="7">Nucleobase:cation symporter-1, NCS1 family</fullName>
    </submittedName>
</protein>
<feature type="transmembrane region" description="Helical" evidence="6">
    <location>
        <begin position="421"/>
        <end position="440"/>
    </location>
</feature>
<organism evidence="7 8">
    <name type="scientific">Paracoccus chinensis</name>
    <dbReference type="NCBI Taxonomy" id="525640"/>
    <lineage>
        <taxon>Bacteria</taxon>
        <taxon>Pseudomonadati</taxon>
        <taxon>Pseudomonadota</taxon>
        <taxon>Alphaproteobacteria</taxon>
        <taxon>Rhodobacterales</taxon>
        <taxon>Paracoccaceae</taxon>
        <taxon>Paracoccus</taxon>
    </lineage>
</organism>
<name>A0A1G9DK20_9RHOB</name>
<proteinExistence type="inferred from homology"/>
<evidence type="ECO:0000256" key="6">
    <source>
        <dbReference type="SAM" id="Phobius"/>
    </source>
</evidence>
<sequence>MQVTNPSPALYNEDLAPAQERRWGAFSIFNVWTSDVHSLWGYYLAASLFLLCGNFWNFLLAIGAGSLVIYWLMTLVGVAGVRTGVPFPVLARASFGTFGANIPALIRGLVACFWYGAQTAAASGALVALMIRWPAMLEFHQSSQLLGHSTLEVICYLLVWAAQLLIIQRGMETVRRFQDWAGPAVWLMMLILAIYLVAKSGRFSFGEEIPRDVLVEATRDAGISTPPGSLPTLMAVAATWITYFAALYLNFCDFSRYATSERSLRIGNLWGLPVNLLAFCLVAGVTTTAAFHVYGEVLLHPDQISAKFDSWFLALLAALTFVVATLGINVVANFVSAAFDFSNAAPRAIDFRRGGLIAAGIALVLYPWAPWETGATRFVNFIGSTMGPIFGIMMVDYYLIRRTQLNVPDLYRERGEFRFNGGFHGKAFVALFVGMVFSSILPTFTTLLPSWWGLYGWFFGVLIGGASYWLMRRGDAVWSGGVSGRTPASTGSH</sequence>
<dbReference type="GO" id="GO:0005886">
    <property type="term" value="C:plasma membrane"/>
    <property type="evidence" value="ECO:0007669"/>
    <property type="project" value="TreeGrafter"/>
</dbReference>
<feature type="transmembrane region" description="Helical" evidence="6">
    <location>
        <begin position="381"/>
        <end position="400"/>
    </location>
</feature>
<feature type="transmembrane region" description="Helical" evidence="6">
    <location>
        <begin position="311"/>
        <end position="339"/>
    </location>
</feature>
<gene>
    <name evidence="7" type="ORF">SAMN04487971_10297</name>
</gene>
<dbReference type="PANTHER" id="PTHR30618">
    <property type="entry name" value="NCS1 FAMILY PURINE/PYRIMIDINE TRANSPORTER"/>
    <property type="match status" value="1"/>
</dbReference>
<feature type="transmembrane region" description="Helical" evidence="6">
    <location>
        <begin position="40"/>
        <end position="62"/>
    </location>
</feature>
<accession>A0A1G9DK20</accession>
<evidence type="ECO:0000256" key="3">
    <source>
        <dbReference type="ARBA" id="ARBA00022692"/>
    </source>
</evidence>
<dbReference type="AlphaFoldDB" id="A0A1G9DK20"/>
<evidence type="ECO:0000256" key="5">
    <source>
        <dbReference type="ARBA" id="ARBA00023136"/>
    </source>
</evidence>
<dbReference type="OrthoDB" id="9780088at2"/>
<feature type="transmembrane region" description="Helical" evidence="6">
    <location>
        <begin position="145"/>
        <end position="167"/>
    </location>
</feature>
<evidence type="ECO:0000313" key="8">
    <source>
        <dbReference type="Proteomes" id="UP000199555"/>
    </source>
</evidence>
<evidence type="ECO:0000256" key="1">
    <source>
        <dbReference type="ARBA" id="ARBA00004141"/>
    </source>
</evidence>
<comment type="subcellular location">
    <subcellularLocation>
        <location evidence="1">Membrane</location>
        <topology evidence="1">Multi-pass membrane protein</topology>
    </subcellularLocation>
</comment>
<dbReference type="GO" id="GO:0015205">
    <property type="term" value="F:nucleobase transmembrane transporter activity"/>
    <property type="evidence" value="ECO:0007669"/>
    <property type="project" value="TreeGrafter"/>
</dbReference>
<feature type="transmembrane region" description="Helical" evidence="6">
    <location>
        <begin position="112"/>
        <end position="133"/>
    </location>
</feature>
<reference evidence="8" key="1">
    <citation type="submission" date="2016-10" db="EMBL/GenBank/DDBJ databases">
        <authorList>
            <person name="Varghese N."/>
            <person name="Submissions S."/>
        </authorList>
    </citation>
    <scope>NUCLEOTIDE SEQUENCE [LARGE SCALE GENOMIC DNA]</scope>
    <source>
        <strain evidence="8">CGMCC 1.7655</strain>
    </source>
</reference>
<keyword evidence="8" id="KW-1185">Reference proteome</keyword>
<feature type="transmembrane region" description="Helical" evidence="6">
    <location>
        <begin position="452"/>
        <end position="471"/>
    </location>
</feature>
<dbReference type="Proteomes" id="UP000199555">
    <property type="component" value="Unassembled WGS sequence"/>
</dbReference>